<evidence type="ECO:0000313" key="2">
    <source>
        <dbReference type="Proteomes" id="UP000634136"/>
    </source>
</evidence>
<evidence type="ECO:0000313" key="1">
    <source>
        <dbReference type="EMBL" id="KAF7843139.1"/>
    </source>
</evidence>
<dbReference type="Proteomes" id="UP000634136">
    <property type="component" value="Unassembled WGS sequence"/>
</dbReference>
<protein>
    <submittedName>
        <fullName evidence="1">Uncharacterized protein</fullName>
    </submittedName>
</protein>
<accession>A0A834XEY9</accession>
<organism evidence="1 2">
    <name type="scientific">Senna tora</name>
    <dbReference type="NCBI Taxonomy" id="362788"/>
    <lineage>
        <taxon>Eukaryota</taxon>
        <taxon>Viridiplantae</taxon>
        <taxon>Streptophyta</taxon>
        <taxon>Embryophyta</taxon>
        <taxon>Tracheophyta</taxon>
        <taxon>Spermatophyta</taxon>
        <taxon>Magnoliopsida</taxon>
        <taxon>eudicotyledons</taxon>
        <taxon>Gunneridae</taxon>
        <taxon>Pentapetalae</taxon>
        <taxon>rosids</taxon>
        <taxon>fabids</taxon>
        <taxon>Fabales</taxon>
        <taxon>Fabaceae</taxon>
        <taxon>Caesalpinioideae</taxon>
        <taxon>Cassia clade</taxon>
        <taxon>Senna</taxon>
    </lineage>
</organism>
<comment type="caution">
    <text evidence="1">The sequence shown here is derived from an EMBL/GenBank/DDBJ whole genome shotgun (WGS) entry which is preliminary data.</text>
</comment>
<dbReference type="AlphaFoldDB" id="A0A834XEY9"/>
<sequence length="33" mass="3677">MAIAVPIVVGHNAHETEHLPLMQVLWSILELKS</sequence>
<name>A0A834XEY9_9FABA</name>
<gene>
    <name evidence="1" type="ORF">G2W53_000044</name>
</gene>
<keyword evidence="2" id="KW-1185">Reference proteome</keyword>
<reference evidence="1" key="1">
    <citation type="submission" date="2020-09" db="EMBL/GenBank/DDBJ databases">
        <title>Genome-Enabled Discovery of Anthraquinone Biosynthesis in Senna tora.</title>
        <authorList>
            <person name="Kang S.-H."/>
            <person name="Pandey R.P."/>
            <person name="Lee C.-M."/>
            <person name="Sim J.-S."/>
            <person name="Jeong J.-T."/>
            <person name="Choi B.-S."/>
            <person name="Jung M."/>
            <person name="Ginzburg D."/>
            <person name="Zhao K."/>
            <person name="Won S.Y."/>
            <person name="Oh T.-J."/>
            <person name="Yu Y."/>
            <person name="Kim N.-H."/>
            <person name="Lee O.R."/>
            <person name="Lee T.-H."/>
            <person name="Bashyal P."/>
            <person name="Kim T.-S."/>
            <person name="Lee W.-H."/>
            <person name="Kawkins C."/>
            <person name="Kim C.-K."/>
            <person name="Kim J.S."/>
            <person name="Ahn B.O."/>
            <person name="Rhee S.Y."/>
            <person name="Sohng J.K."/>
        </authorList>
    </citation>
    <scope>NUCLEOTIDE SEQUENCE</scope>
    <source>
        <tissue evidence="1">Leaf</tissue>
    </source>
</reference>
<dbReference type="EMBL" id="JAAIUW010000001">
    <property type="protein sequence ID" value="KAF7843139.1"/>
    <property type="molecule type" value="Genomic_DNA"/>
</dbReference>
<proteinExistence type="predicted"/>